<name>J7L9U3_NOCAA</name>
<dbReference type="AlphaFoldDB" id="J7L9U3"/>
<dbReference type="EMBL" id="CP003788">
    <property type="protein sequence ID" value="AFR10433.1"/>
    <property type="molecule type" value="Genomic_DNA"/>
</dbReference>
<organism evidence="2 3">
    <name type="scientific">Nocardiopsis alba (strain ATCC BAA-2165 / BE74)</name>
    <dbReference type="NCBI Taxonomy" id="1205910"/>
    <lineage>
        <taxon>Bacteria</taxon>
        <taxon>Bacillati</taxon>
        <taxon>Actinomycetota</taxon>
        <taxon>Actinomycetes</taxon>
        <taxon>Streptosporangiales</taxon>
        <taxon>Nocardiopsidaceae</taxon>
        <taxon>Nocardiopsis</taxon>
    </lineage>
</organism>
<dbReference type="KEGG" id="nal:B005_3136"/>
<accession>J7L9U3</accession>
<reference evidence="3" key="2">
    <citation type="submission" date="2012-08" db="EMBL/GenBank/DDBJ databases">
        <title>Whole-genome sequence of Nocardiopsis alba strain ATCC BAA-2165 associated with honeybees.</title>
        <authorList>
            <person name="Qiao J."/>
            <person name="Chen L."/>
            <person name="Li Y."/>
            <person name="Wang J."/>
            <person name="Zhang W."/>
            <person name="Chen S."/>
        </authorList>
    </citation>
    <scope>NUCLEOTIDE SEQUENCE [LARGE SCALE GENOMIC DNA]</scope>
    <source>
        <strain evidence="3">ATCC BAA-2165 / BE74</strain>
    </source>
</reference>
<gene>
    <name evidence="2" type="ordered locus">B005_3136</name>
</gene>
<protein>
    <submittedName>
        <fullName evidence="2">Uncharacterized protein</fullName>
    </submittedName>
</protein>
<evidence type="ECO:0000313" key="3">
    <source>
        <dbReference type="Proteomes" id="UP000003779"/>
    </source>
</evidence>
<reference evidence="2 3" key="1">
    <citation type="journal article" date="2012" name="J. Bacteriol.">
        <title>Whole-Genome Sequence of Nocardiopsis alba Strain ATCC BAA-2165, Associated with Honeybees.</title>
        <authorList>
            <person name="Qiao J."/>
            <person name="Chen L."/>
            <person name="Li Y."/>
            <person name="Wang J."/>
            <person name="Zhang W."/>
            <person name="Chen S."/>
        </authorList>
    </citation>
    <scope>NUCLEOTIDE SEQUENCE [LARGE SCALE GENOMIC DNA]</scope>
    <source>
        <strain evidence="3">ATCC BAA-2165 / BE74</strain>
    </source>
</reference>
<evidence type="ECO:0000313" key="2">
    <source>
        <dbReference type="EMBL" id="AFR10433.1"/>
    </source>
</evidence>
<feature type="region of interest" description="Disordered" evidence="1">
    <location>
        <begin position="1"/>
        <end position="38"/>
    </location>
</feature>
<sequence>MGVAGGPEGTGAVDPIVERGGGGRSVHPVSLVGRCLDR</sequence>
<dbReference type="HOGENOM" id="CLU_3330732_0_0_11"/>
<proteinExistence type="predicted"/>
<dbReference type="Proteomes" id="UP000003779">
    <property type="component" value="Chromosome"/>
</dbReference>
<evidence type="ECO:0000256" key="1">
    <source>
        <dbReference type="SAM" id="MobiDB-lite"/>
    </source>
</evidence>